<accession>A0AAV9BPJ4</accession>
<dbReference type="Pfam" id="PF03140">
    <property type="entry name" value="DUF247"/>
    <property type="match status" value="1"/>
</dbReference>
<dbReference type="Proteomes" id="UP001179952">
    <property type="component" value="Unassembled WGS sequence"/>
</dbReference>
<evidence type="ECO:0000313" key="1">
    <source>
        <dbReference type="EMBL" id="KAK1278241.1"/>
    </source>
</evidence>
<dbReference type="EMBL" id="JAUJYN010000002">
    <property type="protein sequence ID" value="KAK1278241.1"/>
    <property type="molecule type" value="Genomic_DNA"/>
</dbReference>
<name>A0AAV9BPJ4_ACOGR</name>
<protein>
    <submittedName>
        <fullName evidence="1">Uncharacterized protein</fullName>
    </submittedName>
</protein>
<dbReference type="PANTHER" id="PTHR31170">
    <property type="entry name" value="BNAC04G53230D PROTEIN"/>
    <property type="match status" value="1"/>
</dbReference>
<keyword evidence="2" id="KW-1185">Reference proteome</keyword>
<reference evidence="1" key="1">
    <citation type="journal article" date="2023" name="Nat. Commun.">
        <title>Diploid and tetraploid genomes of Acorus and the evolution of monocots.</title>
        <authorList>
            <person name="Ma L."/>
            <person name="Liu K.W."/>
            <person name="Li Z."/>
            <person name="Hsiao Y.Y."/>
            <person name="Qi Y."/>
            <person name="Fu T."/>
            <person name="Tang G.D."/>
            <person name="Zhang D."/>
            <person name="Sun W.H."/>
            <person name="Liu D.K."/>
            <person name="Li Y."/>
            <person name="Chen G.Z."/>
            <person name="Liu X.D."/>
            <person name="Liao X.Y."/>
            <person name="Jiang Y.T."/>
            <person name="Yu X."/>
            <person name="Hao Y."/>
            <person name="Huang J."/>
            <person name="Zhao X.W."/>
            <person name="Ke S."/>
            <person name="Chen Y.Y."/>
            <person name="Wu W.L."/>
            <person name="Hsu J.L."/>
            <person name="Lin Y.F."/>
            <person name="Huang M.D."/>
            <person name="Li C.Y."/>
            <person name="Huang L."/>
            <person name="Wang Z.W."/>
            <person name="Zhao X."/>
            <person name="Zhong W.Y."/>
            <person name="Peng D.H."/>
            <person name="Ahmad S."/>
            <person name="Lan S."/>
            <person name="Zhang J.S."/>
            <person name="Tsai W.C."/>
            <person name="Van de Peer Y."/>
            <person name="Liu Z.J."/>
        </authorList>
    </citation>
    <scope>NUCLEOTIDE SEQUENCE</scope>
    <source>
        <strain evidence="1">SCP</strain>
    </source>
</reference>
<evidence type="ECO:0000313" key="2">
    <source>
        <dbReference type="Proteomes" id="UP001179952"/>
    </source>
</evidence>
<reference evidence="1" key="2">
    <citation type="submission" date="2023-06" db="EMBL/GenBank/DDBJ databases">
        <authorList>
            <person name="Ma L."/>
            <person name="Liu K.-W."/>
            <person name="Li Z."/>
            <person name="Hsiao Y.-Y."/>
            <person name="Qi Y."/>
            <person name="Fu T."/>
            <person name="Tang G."/>
            <person name="Zhang D."/>
            <person name="Sun W.-H."/>
            <person name="Liu D.-K."/>
            <person name="Li Y."/>
            <person name="Chen G.-Z."/>
            <person name="Liu X.-D."/>
            <person name="Liao X.-Y."/>
            <person name="Jiang Y.-T."/>
            <person name="Yu X."/>
            <person name="Hao Y."/>
            <person name="Huang J."/>
            <person name="Zhao X.-W."/>
            <person name="Ke S."/>
            <person name="Chen Y.-Y."/>
            <person name="Wu W.-L."/>
            <person name="Hsu J.-L."/>
            <person name="Lin Y.-F."/>
            <person name="Huang M.-D."/>
            <person name="Li C.-Y."/>
            <person name="Huang L."/>
            <person name="Wang Z.-W."/>
            <person name="Zhao X."/>
            <person name="Zhong W.-Y."/>
            <person name="Peng D.-H."/>
            <person name="Ahmad S."/>
            <person name="Lan S."/>
            <person name="Zhang J.-S."/>
            <person name="Tsai W.-C."/>
            <person name="Van De Peer Y."/>
            <person name="Liu Z.-J."/>
        </authorList>
    </citation>
    <scope>NUCLEOTIDE SEQUENCE</scope>
    <source>
        <strain evidence="1">SCP</strain>
        <tissue evidence="1">Leaves</tissue>
    </source>
</reference>
<dbReference type="InterPro" id="IPR004158">
    <property type="entry name" value="DUF247_pln"/>
</dbReference>
<comment type="caution">
    <text evidence="1">The sequence shown here is derived from an EMBL/GenBank/DDBJ whole genome shotgun (WGS) entry which is preliminary data.</text>
</comment>
<dbReference type="PANTHER" id="PTHR31170:SF25">
    <property type="entry name" value="BNAA09G04570D PROTEIN"/>
    <property type="match status" value="1"/>
</dbReference>
<dbReference type="AlphaFoldDB" id="A0AAV9BPJ4"/>
<gene>
    <name evidence="1" type="ORF">QJS04_geneDACA016617</name>
</gene>
<proteinExistence type="predicted"/>
<organism evidence="1 2">
    <name type="scientific">Acorus gramineus</name>
    <name type="common">Dwarf sweet flag</name>
    <dbReference type="NCBI Taxonomy" id="55184"/>
    <lineage>
        <taxon>Eukaryota</taxon>
        <taxon>Viridiplantae</taxon>
        <taxon>Streptophyta</taxon>
        <taxon>Embryophyta</taxon>
        <taxon>Tracheophyta</taxon>
        <taxon>Spermatophyta</taxon>
        <taxon>Magnoliopsida</taxon>
        <taxon>Liliopsida</taxon>
        <taxon>Acoraceae</taxon>
        <taxon>Acorus</taxon>
    </lineage>
</organism>
<sequence>MSPTASLNYPASQNPFITDTNLTMLGQSPERGKWWEGLIGGGRGRVRWQRWRGGGGEVSPVLRTESNRPFFVPKVVSIGPYHHGDAHLAGMEPLKKQASEKFYTAARQRVRAVAERVRGMYEMDPRIKMDDEEFTDMLFLDACFVVHFISSYQFGGQNE</sequence>